<dbReference type="Proteomes" id="UP001212160">
    <property type="component" value="Unassembled WGS sequence"/>
</dbReference>
<protein>
    <submittedName>
        <fullName evidence="2">Uncharacterized protein</fullName>
    </submittedName>
</protein>
<dbReference type="EMBL" id="JAQMLA010000042">
    <property type="protein sequence ID" value="MDB8687595.1"/>
    <property type="molecule type" value="Genomic_DNA"/>
</dbReference>
<feature type="transmembrane region" description="Helical" evidence="1">
    <location>
        <begin position="21"/>
        <end position="42"/>
    </location>
</feature>
<name>A0AAW6DCW6_MEDGN</name>
<evidence type="ECO:0000313" key="2">
    <source>
        <dbReference type="EMBL" id="MDB8687595.1"/>
    </source>
</evidence>
<evidence type="ECO:0000313" key="3">
    <source>
        <dbReference type="Proteomes" id="UP001212160"/>
    </source>
</evidence>
<feature type="transmembrane region" description="Helical" evidence="1">
    <location>
        <begin position="97"/>
        <end position="117"/>
    </location>
</feature>
<proteinExistence type="predicted"/>
<keyword evidence="1" id="KW-1133">Transmembrane helix</keyword>
<accession>A0AAW6DCW6</accession>
<dbReference type="AlphaFoldDB" id="A0AAW6DCW6"/>
<gene>
    <name evidence="2" type="ORF">PNW85_13110</name>
</gene>
<evidence type="ECO:0000256" key="1">
    <source>
        <dbReference type="SAM" id="Phobius"/>
    </source>
</evidence>
<organism evidence="2 3">
    <name type="scientific">Mediterraneibacter gnavus</name>
    <name type="common">Ruminococcus gnavus</name>
    <dbReference type="NCBI Taxonomy" id="33038"/>
    <lineage>
        <taxon>Bacteria</taxon>
        <taxon>Bacillati</taxon>
        <taxon>Bacillota</taxon>
        <taxon>Clostridia</taxon>
        <taxon>Lachnospirales</taxon>
        <taxon>Lachnospiraceae</taxon>
        <taxon>Mediterraneibacter</taxon>
    </lineage>
</organism>
<reference evidence="2" key="1">
    <citation type="submission" date="2023-01" db="EMBL/GenBank/DDBJ databases">
        <title>Human gut microbiome strain richness.</title>
        <authorList>
            <person name="Chen-Liaw A."/>
        </authorList>
    </citation>
    <scope>NUCLEOTIDE SEQUENCE</scope>
    <source>
        <strain evidence="2">RTP21484st1_H11_RTP21484_190118</strain>
    </source>
</reference>
<feature type="transmembrane region" description="Helical" evidence="1">
    <location>
        <begin position="54"/>
        <end position="76"/>
    </location>
</feature>
<comment type="caution">
    <text evidence="2">The sequence shown here is derived from an EMBL/GenBank/DDBJ whole genome shotgun (WGS) entry which is preliminary data.</text>
</comment>
<keyword evidence="1" id="KW-0812">Transmembrane</keyword>
<sequence>MKSMKWKLKRKNFDRKQLAGMFVFACFLSVMSVLQCGVPVFAAGEDIVNSAFDVIYNLIAAVVSSIGTILLLWGVFEWAQSLNVQDGGAQSMAFKRIAAGLIATIGPQLIPLITSQIGA</sequence>
<dbReference type="RefSeq" id="WP_272108019.1">
    <property type="nucleotide sequence ID" value="NZ_DAWDPA010000038.1"/>
</dbReference>
<keyword evidence="1" id="KW-0472">Membrane</keyword>